<accession>A0A7J7K879</accession>
<organism evidence="1 2">
    <name type="scientific">Bugula neritina</name>
    <name type="common">Brown bryozoan</name>
    <name type="synonym">Sertularia neritina</name>
    <dbReference type="NCBI Taxonomy" id="10212"/>
    <lineage>
        <taxon>Eukaryota</taxon>
        <taxon>Metazoa</taxon>
        <taxon>Spiralia</taxon>
        <taxon>Lophotrochozoa</taxon>
        <taxon>Bryozoa</taxon>
        <taxon>Gymnolaemata</taxon>
        <taxon>Cheilostomatida</taxon>
        <taxon>Flustrina</taxon>
        <taxon>Buguloidea</taxon>
        <taxon>Bugulidae</taxon>
        <taxon>Bugula</taxon>
    </lineage>
</organism>
<evidence type="ECO:0000313" key="1">
    <source>
        <dbReference type="EMBL" id="KAF6033828.1"/>
    </source>
</evidence>
<sequence length="75" mass="8276">MLSPKQSQPEVPQPCYHRSGKKCGQPLPVCKLLRTENLSTLITTSSTGTDALTSTTDVPEYCQVSNKETFSDWKS</sequence>
<dbReference type="AlphaFoldDB" id="A0A7J7K879"/>
<evidence type="ECO:0000313" key="2">
    <source>
        <dbReference type="Proteomes" id="UP000593567"/>
    </source>
</evidence>
<dbReference type="EMBL" id="VXIV02001228">
    <property type="protein sequence ID" value="KAF6033828.1"/>
    <property type="molecule type" value="Genomic_DNA"/>
</dbReference>
<gene>
    <name evidence="1" type="ORF">EB796_007865</name>
</gene>
<keyword evidence="2" id="KW-1185">Reference proteome</keyword>
<dbReference type="Proteomes" id="UP000593567">
    <property type="component" value="Unassembled WGS sequence"/>
</dbReference>
<reference evidence="1" key="1">
    <citation type="submission" date="2020-06" db="EMBL/GenBank/DDBJ databases">
        <title>Draft genome of Bugula neritina, a colonial animal packing powerful symbionts and potential medicines.</title>
        <authorList>
            <person name="Rayko M."/>
        </authorList>
    </citation>
    <scope>NUCLEOTIDE SEQUENCE [LARGE SCALE GENOMIC DNA]</scope>
    <source>
        <strain evidence="1">Kwan_BN1</strain>
    </source>
</reference>
<name>A0A7J7K879_BUGNE</name>
<protein>
    <submittedName>
        <fullName evidence="1">Uncharacterized protein</fullName>
    </submittedName>
</protein>
<comment type="caution">
    <text evidence="1">The sequence shown here is derived from an EMBL/GenBank/DDBJ whole genome shotgun (WGS) entry which is preliminary data.</text>
</comment>
<proteinExistence type="predicted"/>